<dbReference type="EMBL" id="CADCTK010000002">
    <property type="protein sequence ID" value="CAA9209064.1"/>
    <property type="molecule type" value="Genomic_DNA"/>
</dbReference>
<proteinExistence type="predicted"/>
<name>A0A6J4H006_9CHLR</name>
<evidence type="ECO:0000256" key="1">
    <source>
        <dbReference type="SAM" id="MobiDB-lite"/>
    </source>
</evidence>
<accession>A0A6J4H006</accession>
<evidence type="ECO:0000313" key="2">
    <source>
        <dbReference type="EMBL" id="CAA9209064.1"/>
    </source>
</evidence>
<dbReference type="AlphaFoldDB" id="A0A6J4H006"/>
<reference evidence="2" key="1">
    <citation type="submission" date="2020-02" db="EMBL/GenBank/DDBJ databases">
        <authorList>
            <person name="Meier V. D."/>
        </authorList>
    </citation>
    <scope>NUCLEOTIDE SEQUENCE</scope>
    <source>
        <strain evidence="2">AVDCRST_MAG26</strain>
    </source>
</reference>
<feature type="region of interest" description="Disordered" evidence="1">
    <location>
        <begin position="1"/>
        <end position="81"/>
    </location>
</feature>
<feature type="compositionally biased region" description="Polar residues" evidence="1">
    <location>
        <begin position="71"/>
        <end position="81"/>
    </location>
</feature>
<sequence length="81" mass="8090">MSDEDSSVRPFERSEEAEQVEPGGSGGEGAAGMRSGMSIGAGMGGSVAYDPNGAISTSMDETSSDEDPAQANRSSTGGRGE</sequence>
<protein>
    <submittedName>
        <fullName evidence="2">Uncharacterized protein</fullName>
    </submittedName>
</protein>
<feature type="compositionally biased region" description="Basic and acidic residues" evidence="1">
    <location>
        <begin position="1"/>
        <end position="16"/>
    </location>
</feature>
<gene>
    <name evidence="2" type="ORF">AVDCRST_MAG26-8</name>
</gene>
<organism evidence="2">
    <name type="scientific">uncultured Chloroflexia bacterium</name>
    <dbReference type="NCBI Taxonomy" id="1672391"/>
    <lineage>
        <taxon>Bacteria</taxon>
        <taxon>Bacillati</taxon>
        <taxon>Chloroflexota</taxon>
        <taxon>Chloroflexia</taxon>
        <taxon>environmental samples</taxon>
    </lineage>
</organism>